<keyword evidence="8" id="KW-0406">Ion transport</keyword>
<protein>
    <recommendedName>
        <fullName evidence="15">Sodium-dependent multivitamin transporter</fullName>
    </recommendedName>
</protein>
<dbReference type="Gene3D" id="1.20.1730.10">
    <property type="entry name" value="Sodium/glucose cotransporter"/>
    <property type="match status" value="1"/>
</dbReference>
<dbReference type="PANTHER" id="PTHR42985:SF40">
    <property type="entry name" value="LD47995P-RELATED"/>
    <property type="match status" value="1"/>
</dbReference>
<comment type="similarity">
    <text evidence="2 11">Belongs to the sodium:solute symporter (SSF) (TC 2.A.21) family.</text>
</comment>
<feature type="transmembrane region" description="Helical" evidence="12">
    <location>
        <begin position="58"/>
        <end position="82"/>
    </location>
</feature>
<evidence type="ECO:0008006" key="15">
    <source>
        <dbReference type="Google" id="ProtNLM"/>
    </source>
</evidence>
<dbReference type="Pfam" id="PF00474">
    <property type="entry name" value="SSF"/>
    <property type="match status" value="1"/>
</dbReference>
<evidence type="ECO:0000256" key="9">
    <source>
        <dbReference type="ARBA" id="ARBA00023136"/>
    </source>
</evidence>
<sequence length="173" mass="19426">MDDLSIYDFKTNTFSVWDYVVFGGVLAISASIGIYYGCTGGKQKTTSEFLMADRKMHLLPVTLSLLASFMSAITLLVSRNAVWCRGQNIRLSLFYCTNVTGFNKWISVLLVGIVCTFYTTIGGMKAVMWTDSFQICMMFAGLIAVLVKGSIDEGGFGNIWRYMEEGERIEFWE</sequence>
<evidence type="ECO:0000256" key="3">
    <source>
        <dbReference type="ARBA" id="ARBA00022448"/>
    </source>
</evidence>
<keyword evidence="4" id="KW-1003">Cell membrane</keyword>
<dbReference type="AlphaFoldDB" id="A0AAD9J8E0"/>
<keyword evidence="14" id="KW-1185">Reference proteome</keyword>
<evidence type="ECO:0000256" key="5">
    <source>
        <dbReference type="ARBA" id="ARBA00022692"/>
    </source>
</evidence>
<evidence type="ECO:0000313" key="13">
    <source>
        <dbReference type="EMBL" id="KAK2148112.1"/>
    </source>
</evidence>
<dbReference type="GO" id="GO:0015293">
    <property type="term" value="F:symporter activity"/>
    <property type="evidence" value="ECO:0007669"/>
    <property type="project" value="TreeGrafter"/>
</dbReference>
<evidence type="ECO:0000313" key="14">
    <source>
        <dbReference type="Proteomes" id="UP001208570"/>
    </source>
</evidence>
<evidence type="ECO:0000256" key="4">
    <source>
        <dbReference type="ARBA" id="ARBA00022475"/>
    </source>
</evidence>
<dbReference type="GO" id="GO:0005886">
    <property type="term" value="C:plasma membrane"/>
    <property type="evidence" value="ECO:0007669"/>
    <property type="project" value="UniProtKB-SubCell"/>
</dbReference>
<dbReference type="GO" id="GO:0006814">
    <property type="term" value="P:sodium ion transport"/>
    <property type="evidence" value="ECO:0007669"/>
    <property type="project" value="UniProtKB-KW"/>
</dbReference>
<dbReference type="EMBL" id="JAODUP010000515">
    <property type="protein sequence ID" value="KAK2148112.1"/>
    <property type="molecule type" value="Genomic_DNA"/>
</dbReference>
<dbReference type="PANTHER" id="PTHR42985">
    <property type="entry name" value="SODIUM-COUPLED MONOCARBOXYLATE TRANSPORTER"/>
    <property type="match status" value="1"/>
</dbReference>
<reference evidence="13" key="1">
    <citation type="journal article" date="2023" name="Mol. Biol. Evol.">
        <title>Third-Generation Sequencing Reveals the Adaptive Role of the Epigenome in Three Deep-Sea Polychaetes.</title>
        <authorList>
            <person name="Perez M."/>
            <person name="Aroh O."/>
            <person name="Sun Y."/>
            <person name="Lan Y."/>
            <person name="Juniper S.K."/>
            <person name="Young C.R."/>
            <person name="Angers B."/>
            <person name="Qian P.Y."/>
        </authorList>
    </citation>
    <scope>NUCLEOTIDE SEQUENCE</scope>
    <source>
        <strain evidence="13">P08H-3</strain>
    </source>
</reference>
<organism evidence="13 14">
    <name type="scientific">Paralvinella palmiformis</name>
    <dbReference type="NCBI Taxonomy" id="53620"/>
    <lineage>
        <taxon>Eukaryota</taxon>
        <taxon>Metazoa</taxon>
        <taxon>Spiralia</taxon>
        <taxon>Lophotrochozoa</taxon>
        <taxon>Annelida</taxon>
        <taxon>Polychaeta</taxon>
        <taxon>Sedentaria</taxon>
        <taxon>Canalipalpata</taxon>
        <taxon>Terebellida</taxon>
        <taxon>Terebelliformia</taxon>
        <taxon>Alvinellidae</taxon>
        <taxon>Paralvinella</taxon>
    </lineage>
</organism>
<feature type="transmembrane region" description="Helical" evidence="12">
    <location>
        <begin position="20"/>
        <end position="38"/>
    </location>
</feature>
<name>A0AAD9J8E0_9ANNE</name>
<evidence type="ECO:0000256" key="1">
    <source>
        <dbReference type="ARBA" id="ARBA00004651"/>
    </source>
</evidence>
<keyword evidence="10" id="KW-0739">Sodium transport</keyword>
<comment type="caution">
    <text evidence="13">The sequence shown here is derived from an EMBL/GenBank/DDBJ whole genome shotgun (WGS) entry which is preliminary data.</text>
</comment>
<proteinExistence type="inferred from homology"/>
<dbReference type="Proteomes" id="UP001208570">
    <property type="component" value="Unassembled WGS sequence"/>
</dbReference>
<keyword evidence="6 12" id="KW-1133">Transmembrane helix</keyword>
<evidence type="ECO:0000256" key="11">
    <source>
        <dbReference type="RuleBase" id="RU362091"/>
    </source>
</evidence>
<evidence type="ECO:0000256" key="7">
    <source>
        <dbReference type="ARBA" id="ARBA00023053"/>
    </source>
</evidence>
<evidence type="ECO:0000256" key="10">
    <source>
        <dbReference type="ARBA" id="ARBA00023201"/>
    </source>
</evidence>
<keyword evidence="3" id="KW-0813">Transport</keyword>
<keyword evidence="7" id="KW-0915">Sodium</keyword>
<dbReference type="InterPro" id="IPR038377">
    <property type="entry name" value="Na/Glc_symporter_sf"/>
</dbReference>
<dbReference type="InterPro" id="IPR001734">
    <property type="entry name" value="Na/solute_symporter"/>
</dbReference>
<feature type="transmembrane region" description="Helical" evidence="12">
    <location>
        <begin position="102"/>
        <end position="121"/>
    </location>
</feature>
<evidence type="ECO:0000256" key="12">
    <source>
        <dbReference type="SAM" id="Phobius"/>
    </source>
</evidence>
<keyword evidence="5 12" id="KW-0812">Transmembrane</keyword>
<dbReference type="InterPro" id="IPR051163">
    <property type="entry name" value="Sodium:Solute_Symporter_SSF"/>
</dbReference>
<keyword evidence="9 12" id="KW-0472">Membrane</keyword>
<dbReference type="PROSITE" id="PS50283">
    <property type="entry name" value="NA_SOLUT_SYMP_3"/>
    <property type="match status" value="1"/>
</dbReference>
<comment type="subcellular location">
    <subcellularLocation>
        <location evidence="1">Cell membrane</location>
        <topology evidence="1">Multi-pass membrane protein</topology>
    </subcellularLocation>
</comment>
<evidence type="ECO:0000256" key="2">
    <source>
        <dbReference type="ARBA" id="ARBA00006434"/>
    </source>
</evidence>
<gene>
    <name evidence="13" type="ORF">LSH36_515g02001</name>
</gene>
<evidence type="ECO:0000256" key="8">
    <source>
        <dbReference type="ARBA" id="ARBA00023065"/>
    </source>
</evidence>
<evidence type="ECO:0000256" key="6">
    <source>
        <dbReference type="ARBA" id="ARBA00022989"/>
    </source>
</evidence>
<accession>A0AAD9J8E0</accession>